<name>A0A7S3GM21_9EUKA</name>
<accession>A0A7S3GM21</accession>
<feature type="compositionally biased region" description="Polar residues" evidence="1">
    <location>
        <begin position="80"/>
        <end position="95"/>
    </location>
</feature>
<sequence length="108" mass="10924">MDTSECSSYRQLTWSHEPQVKLDTQRTHTNKALLFWTKIMGNEISYGGGGGGGGGGGPTGGGGVGGGLGPSKQPPPFSVGQGNSMFRSSNPSTAGGQIETMGGSTFQA</sequence>
<protein>
    <submittedName>
        <fullName evidence="3">Uncharacterized protein</fullName>
    </submittedName>
</protein>
<feature type="compositionally biased region" description="Gly residues" evidence="1">
    <location>
        <begin position="46"/>
        <end position="69"/>
    </location>
</feature>
<proteinExistence type="predicted"/>
<evidence type="ECO:0000313" key="3">
    <source>
        <dbReference type="EMBL" id="CAE0270805.1"/>
    </source>
</evidence>
<gene>
    <name evidence="2" type="ORF">PBIL07802_LOCUS33159</name>
    <name evidence="3" type="ORF">PBIL07802_LOCUS33160</name>
</gene>
<dbReference type="EMBL" id="HBIB01050174">
    <property type="protein sequence ID" value="CAE0270804.1"/>
    <property type="molecule type" value="Transcribed_RNA"/>
</dbReference>
<organism evidence="3">
    <name type="scientific">Palpitomonas bilix</name>
    <dbReference type="NCBI Taxonomy" id="652834"/>
    <lineage>
        <taxon>Eukaryota</taxon>
        <taxon>Eukaryota incertae sedis</taxon>
    </lineage>
</organism>
<dbReference type="AlphaFoldDB" id="A0A7S3GM21"/>
<dbReference type="EMBL" id="HBIB01050177">
    <property type="protein sequence ID" value="CAE0270805.1"/>
    <property type="molecule type" value="Transcribed_RNA"/>
</dbReference>
<evidence type="ECO:0000256" key="1">
    <source>
        <dbReference type="SAM" id="MobiDB-lite"/>
    </source>
</evidence>
<feature type="region of interest" description="Disordered" evidence="1">
    <location>
        <begin position="46"/>
        <end position="108"/>
    </location>
</feature>
<reference evidence="3" key="1">
    <citation type="submission" date="2021-01" db="EMBL/GenBank/DDBJ databases">
        <authorList>
            <person name="Corre E."/>
            <person name="Pelletier E."/>
            <person name="Niang G."/>
            <person name="Scheremetjew M."/>
            <person name="Finn R."/>
            <person name="Kale V."/>
            <person name="Holt S."/>
            <person name="Cochrane G."/>
            <person name="Meng A."/>
            <person name="Brown T."/>
            <person name="Cohen L."/>
        </authorList>
    </citation>
    <scope>NUCLEOTIDE SEQUENCE</scope>
    <source>
        <strain evidence="3">NIES-2562</strain>
    </source>
</reference>
<evidence type="ECO:0000313" key="2">
    <source>
        <dbReference type="EMBL" id="CAE0270804.1"/>
    </source>
</evidence>